<protein>
    <submittedName>
        <fullName evidence="2">Uncharacterized protein</fullName>
    </submittedName>
</protein>
<dbReference type="AlphaFoldDB" id="A0A085MTD0"/>
<dbReference type="Proteomes" id="UP000030758">
    <property type="component" value="Unassembled WGS sequence"/>
</dbReference>
<name>A0A085MTD0_9BILA</name>
<reference evidence="2" key="1">
    <citation type="journal article" date="2014" name="Nat. Genet.">
        <title>Genome and transcriptome of the porcine whipworm Trichuris suis.</title>
        <authorList>
            <person name="Jex A.R."/>
            <person name="Nejsum P."/>
            <person name="Schwarz E.M."/>
            <person name="Hu L."/>
            <person name="Young N.D."/>
            <person name="Hall R.S."/>
            <person name="Korhonen P.K."/>
            <person name="Liao S."/>
            <person name="Thamsborg S."/>
            <person name="Xia J."/>
            <person name="Xu P."/>
            <person name="Wang S."/>
            <person name="Scheerlinck J.P."/>
            <person name="Hofmann A."/>
            <person name="Sternberg P.W."/>
            <person name="Wang J."/>
            <person name="Gasser R.B."/>
        </authorList>
    </citation>
    <scope>NUCLEOTIDE SEQUENCE [LARGE SCALE GENOMIC DNA]</scope>
    <source>
        <strain evidence="2">DCEP-RM93F</strain>
    </source>
</reference>
<accession>A0A085MTD0</accession>
<organism evidence="2">
    <name type="scientific">Trichuris suis</name>
    <name type="common">pig whipworm</name>
    <dbReference type="NCBI Taxonomy" id="68888"/>
    <lineage>
        <taxon>Eukaryota</taxon>
        <taxon>Metazoa</taxon>
        <taxon>Ecdysozoa</taxon>
        <taxon>Nematoda</taxon>
        <taxon>Enoplea</taxon>
        <taxon>Dorylaimia</taxon>
        <taxon>Trichinellida</taxon>
        <taxon>Trichuridae</taxon>
        <taxon>Trichuris</taxon>
    </lineage>
</organism>
<dbReference type="EMBL" id="KL367665">
    <property type="protein sequence ID" value="KFD60476.1"/>
    <property type="molecule type" value="Genomic_DNA"/>
</dbReference>
<gene>
    <name evidence="2" type="ORF">M514_11337</name>
</gene>
<evidence type="ECO:0000256" key="1">
    <source>
        <dbReference type="SAM" id="MobiDB-lite"/>
    </source>
</evidence>
<proteinExistence type="predicted"/>
<evidence type="ECO:0000313" key="2">
    <source>
        <dbReference type="EMBL" id="KFD60476.1"/>
    </source>
</evidence>
<sequence>MSSGSRALGFSQAYFILPLALLYRAADFAVVNAFQMFMSSWRHNFDTNARKTQRKSMYARSQTHVHSRQWYYSLPRATFININAELPGLFWARHQREVRRSPPRSLCLQAPPSDRLRHGPQLSALTLSRRALVHLVSQMVERAPNRRNMAATQQRMSDNEQSNEIYPSVLNRDGPVTKKKKKEEKSRIKIRVCGRKKEEVERTGKGNEDNDGRRTTKAVEPKRRKFKTRLGLKRTGISRLIVRCHSFVVASPPCSVGWALAPPSD</sequence>
<feature type="region of interest" description="Disordered" evidence="1">
    <location>
        <begin position="194"/>
        <end position="222"/>
    </location>
</feature>
<feature type="compositionally biased region" description="Basic and acidic residues" evidence="1">
    <location>
        <begin position="195"/>
        <end position="221"/>
    </location>
</feature>